<protein>
    <submittedName>
        <fullName evidence="12">Protein translocase membrane subunit SecG</fullName>
    </submittedName>
</protein>
<keyword evidence="6" id="KW-0653">Protein transport</keyword>
<evidence type="ECO:0000256" key="1">
    <source>
        <dbReference type="ARBA" id="ARBA00004651"/>
    </source>
</evidence>
<dbReference type="EMBL" id="UOEW01000157">
    <property type="protein sequence ID" value="VAW37010.1"/>
    <property type="molecule type" value="Genomic_DNA"/>
</dbReference>
<evidence type="ECO:0000256" key="2">
    <source>
        <dbReference type="ARBA" id="ARBA00008445"/>
    </source>
</evidence>
<dbReference type="PRINTS" id="PR01651">
    <property type="entry name" value="SECGEXPORT"/>
</dbReference>
<keyword evidence="8" id="KW-0811">Translocation</keyword>
<keyword evidence="4" id="KW-1003">Cell membrane</keyword>
<keyword evidence="9 11" id="KW-0472">Membrane</keyword>
<evidence type="ECO:0000256" key="10">
    <source>
        <dbReference type="SAM" id="MobiDB-lite"/>
    </source>
</evidence>
<feature type="compositionally biased region" description="Basic and acidic residues" evidence="10">
    <location>
        <begin position="178"/>
        <end position="192"/>
    </location>
</feature>
<dbReference type="GO" id="GO:0009306">
    <property type="term" value="P:protein secretion"/>
    <property type="evidence" value="ECO:0007669"/>
    <property type="project" value="InterPro"/>
</dbReference>
<reference evidence="12" key="1">
    <citation type="submission" date="2018-06" db="EMBL/GenBank/DDBJ databases">
        <authorList>
            <person name="Zhirakovskaya E."/>
        </authorList>
    </citation>
    <scope>NUCLEOTIDE SEQUENCE</scope>
</reference>
<evidence type="ECO:0000256" key="3">
    <source>
        <dbReference type="ARBA" id="ARBA00022448"/>
    </source>
</evidence>
<evidence type="ECO:0000313" key="12">
    <source>
        <dbReference type="EMBL" id="VAW37010.1"/>
    </source>
</evidence>
<name>A0A3B0V828_9ZZZZ</name>
<evidence type="ECO:0000256" key="8">
    <source>
        <dbReference type="ARBA" id="ARBA00023010"/>
    </source>
</evidence>
<dbReference type="PANTHER" id="PTHR34182:SF1">
    <property type="entry name" value="PROTEIN-EXPORT MEMBRANE PROTEIN SECG"/>
    <property type="match status" value="1"/>
</dbReference>
<evidence type="ECO:0000256" key="11">
    <source>
        <dbReference type="SAM" id="Phobius"/>
    </source>
</evidence>
<evidence type="ECO:0000256" key="9">
    <source>
        <dbReference type="ARBA" id="ARBA00023136"/>
    </source>
</evidence>
<accession>A0A3B0V828</accession>
<dbReference type="Pfam" id="PF03840">
    <property type="entry name" value="SecG"/>
    <property type="match status" value="1"/>
</dbReference>
<dbReference type="GO" id="GO:0015450">
    <property type="term" value="F:protein-transporting ATPase activity"/>
    <property type="evidence" value="ECO:0007669"/>
    <property type="project" value="InterPro"/>
</dbReference>
<dbReference type="AlphaFoldDB" id="A0A3B0V828"/>
<evidence type="ECO:0000256" key="6">
    <source>
        <dbReference type="ARBA" id="ARBA00022927"/>
    </source>
</evidence>
<dbReference type="GO" id="GO:0065002">
    <property type="term" value="P:intracellular protein transmembrane transport"/>
    <property type="evidence" value="ECO:0007669"/>
    <property type="project" value="TreeGrafter"/>
</dbReference>
<organism evidence="12">
    <name type="scientific">hydrothermal vent metagenome</name>
    <dbReference type="NCBI Taxonomy" id="652676"/>
    <lineage>
        <taxon>unclassified sequences</taxon>
        <taxon>metagenomes</taxon>
        <taxon>ecological metagenomes</taxon>
    </lineage>
</organism>
<dbReference type="NCBIfam" id="TIGR00810">
    <property type="entry name" value="secG"/>
    <property type="match status" value="1"/>
</dbReference>
<evidence type="ECO:0000256" key="4">
    <source>
        <dbReference type="ARBA" id="ARBA00022475"/>
    </source>
</evidence>
<dbReference type="GO" id="GO:0043952">
    <property type="term" value="P:protein transport by the Sec complex"/>
    <property type="evidence" value="ECO:0007669"/>
    <property type="project" value="TreeGrafter"/>
</dbReference>
<feature type="transmembrane region" description="Helical" evidence="11">
    <location>
        <begin position="52"/>
        <end position="73"/>
    </location>
</feature>
<feature type="region of interest" description="Disordered" evidence="10">
    <location>
        <begin position="159"/>
        <end position="192"/>
    </location>
</feature>
<gene>
    <name evidence="12" type="ORF">MNBD_GAMMA01-371</name>
</gene>
<sequence>MSVNLLLIFFVLLVVAMIAFILVQKGTGATAGAAFGSGASSTVFGAKGSGNFLTKTTMMLAFLFFAISMFMAVEASKQFTVADTGEIDLGVVGTLDTSDSDVPEITPIGTTDEDDIPNLDIKTDAESTDAQSIDVDVPKVDDSALKDVAKDVLNTTTEQAEDIKSDAENAVEEIQSDADDKIKEIKDSATNG</sequence>
<dbReference type="GO" id="GO:0005886">
    <property type="term" value="C:plasma membrane"/>
    <property type="evidence" value="ECO:0007669"/>
    <property type="project" value="UniProtKB-SubCell"/>
</dbReference>
<evidence type="ECO:0000256" key="5">
    <source>
        <dbReference type="ARBA" id="ARBA00022692"/>
    </source>
</evidence>
<dbReference type="PANTHER" id="PTHR34182">
    <property type="entry name" value="PROTEIN-EXPORT MEMBRANE PROTEIN SECG"/>
    <property type="match status" value="1"/>
</dbReference>
<comment type="subcellular location">
    <subcellularLocation>
        <location evidence="1">Cell membrane</location>
        <topology evidence="1">Multi-pass membrane protein</topology>
    </subcellularLocation>
</comment>
<keyword evidence="7 11" id="KW-1133">Transmembrane helix</keyword>
<comment type="similarity">
    <text evidence="2">Belongs to the SecG family.</text>
</comment>
<keyword evidence="5 11" id="KW-0812">Transmembrane</keyword>
<keyword evidence="3" id="KW-0813">Transport</keyword>
<dbReference type="InterPro" id="IPR004692">
    <property type="entry name" value="SecG"/>
</dbReference>
<proteinExistence type="inferred from homology"/>
<evidence type="ECO:0000256" key="7">
    <source>
        <dbReference type="ARBA" id="ARBA00022989"/>
    </source>
</evidence>